<keyword evidence="2 5" id="KW-0812">Transmembrane</keyword>
<feature type="non-terminal residue" evidence="6">
    <location>
        <position position="292"/>
    </location>
</feature>
<evidence type="ECO:0000256" key="4">
    <source>
        <dbReference type="ARBA" id="ARBA00023136"/>
    </source>
</evidence>
<evidence type="ECO:0000313" key="6">
    <source>
        <dbReference type="EMBL" id="SVD35093.1"/>
    </source>
</evidence>
<protein>
    <submittedName>
        <fullName evidence="6">Uncharacterized protein</fullName>
    </submittedName>
</protein>
<gene>
    <name evidence="6" type="ORF">METZ01_LOCUS387947</name>
</gene>
<name>A0A382ULE5_9ZZZZ</name>
<evidence type="ECO:0000256" key="1">
    <source>
        <dbReference type="ARBA" id="ARBA00004141"/>
    </source>
</evidence>
<organism evidence="6">
    <name type="scientific">marine metagenome</name>
    <dbReference type="NCBI Taxonomy" id="408172"/>
    <lineage>
        <taxon>unclassified sequences</taxon>
        <taxon>metagenomes</taxon>
        <taxon>ecological metagenomes</taxon>
    </lineage>
</organism>
<feature type="transmembrane region" description="Helical" evidence="5">
    <location>
        <begin position="186"/>
        <end position="207"/>
    </location>
</feature>
<feature type="transmembrane region" description="Helical" evidence="5">
    <location>
        <begin position="228"/>
        <end position="250"/>
    </location>
</feature>
<keyword evidence="4 5" id="KW-0472">Membrane</keyword>
<evidence type="ECO:0000256" key="3">
    <source>
        <dbReference type="ARBA" id="ARBA00022989"/>
    </source>
</evidence>
<feature type="transmembrane region" description="Helical" evidence="5">
    <location>
        <begin position="262"/>
        <end position="283"/>
    </location>
</feature>
<evidence type="ECO:0000256" key="2">
    <source>
        <dbReference type="ARBA" id="ARBA00022692"/>
    </source>
</evidence>
<feature type="transmembrane region" description="Helical" evidence="5">
    <location>
        <begin position="12"/>
        <end position="36"/>
    </location>
</feature>
<sequence>KRGWDKDFRGLARFDLATALFIPFLLATSCVVIAAASQFHANPEPGLIEVHTNNAVEVPTPLQASYEGNLGKMLSATGSETTTVIMGALPEADRILAATLIQRDAFALANSLENLAGSGIAQIVFGVGVVGMAISTIIILMLINGFVICEIAGKPTTGRLYQFGCILAALAGAFGALFLWTGKAQFYLAVPTSRFGMVLLPIAYIAFFFLMNNKKLLGEAMPRGASRIWWNVLMGIAVALAFTGASVSILNDKAMLPGTSIAFKHIGLTLLAILFVLAVVIHFKRKNSGEAS</sequence>
<dbReference type="InterPro" id="IPR001046">
    <property type="entry name" value="NRAMP_fam"/>
</dbReference>
<accession>A0A382ULE5</accession>
<feature type="transmembrane region" description="Helical" evidence="5">
    <location>
        <begin position="160"/>
        <end position="180"/>
    </location>
</feature>
<dbReference type="GO" id="GO:0046873">
    <property type="term" value="F:metal ion transmembrane transporter activity"/>
    <property type="evidence" value="ECO:0007669"/>
    <property type="project" value="InterPro"/>
</dbReference>
<feature type="non-terminal residue" evidence="6">
    <location>
        <position position="1"/>
    </location>
</feature>
<keyword evidence="3 5" id="KW-1133">Transmembrane helix</keyword>
<dbReference type="AlphaFoldDB" id="A0A382ULE5"/>
<proteinExistence type="predicted"/>
<comment type="subcellular location">
    <subcellularLocation>
        <location evidence="1">Membrane</location>
        <topology evidence="1">Multi-pass membrane protein</topology>
    </subcellularLocation>
</comment>
<dbReference type="GO" id="GO:0016020">
    <property type="term" value="C:membrane"/>
    <property type="evidence" value="ECO:0007669"/>
    <property type="project" value="UniProtKB-SubCell"/>
</dbReference>
<evidence type="ECO:0000256" key="5">
    <source>
        <dbReference type="SAM" id="Phobius"/>
    </source>
</evidence>
<dbReference type="EMBL" id="UINC01145139">
    <property type="protein sequence ID" value="SVD35093.1"/>
    <property type="molecule type" value="Genomic_DNA"/>
</dbReference>
<reference evidence="6" key="1">
    <citation type="submission" date="2018-05" db="EMBL/GenBank/DDBJ databases">
        <authorList>
            <person name="Lanie J.A."/>
            <person name="Ng W.-L."/>
            <person name="Kazmierczak K.M."/>
            <person name="Andrzejewski T.M."/>
            <person name="Davidsen T.M."/>
            <person name="Wayne K.J."/>
            <person name="Tettelin H."/>
            <person name="Glass J.I."/>
            <person name="Rusch D."/>
            <person name="Podicherti R."/>
            <person name="Tsui H.-C.T."/>
            <person name="Winkler M.E."/>
        </authorList>
    </citation>
    <scope>NUCLEOTIDE SEQUENCE</scope>
</reference>
<feature type="transmembrane region" description="Helical" evidence="5">
    <location>
        <begin position="120"/>
        <end position="148"/>
    </location>
</feature>
<dbReference type="Pfam" id="PF01566">
    <property type="entry name" value="Nramp"/>
    <property type="match status" value="1"/>
</dbReference>